<name>A0ABQ9TED2_SAGOE</name>
<dbReference type="PANTHER" id="PTHR10514">
    <property type="entry name" value="ANGIOTENSIN-CONVERTING ENZYME"/>
    <property type="match status" value="1"/>
</dbReference>
<dbReference type="EMBL" id="JASSZA010000023">
    <property type="protein sequence ID" value="KAK2083098.1"/>
    <property type="molecule type" value="Genomic_DNA"/>
</dbReference>
<evidence type="ECO:0000313" key="8">
    <source>
        <dbReference type="Proteomes" id="UP001266305"/>
    </source>
</evidence>
<evidence type="ECO:0000256" key="6">
    <source>
        <dbReference type="PROSITE-ProRule" id="PRU01355"/>
    </source>
</evidence>
<proteinExistence type="inferred from homology"/>
<evidence type="ECO:0000256" key="4">
    <source>
        <dbReference type="ARBA" id="ARBA00023157"/>
    </source>
</evidence>
<keyword evidence="5" id="KW-0325">Glycoprotein</keyword>
<keyword evidence="4" id="KW-1015">Disulfide bond</keyword>
<sequence length="68" mass="7774">MAGINTVLFSQAWDAQRIFKEAEKFFASVGLPNMTQGFWENSMLTEPGDGQKECQLLCRLLRKLLHID</sequence>
<accession>A0ABQ9TED2</accession>
<dbReference type="Proteomes" id="UP001266305">
    <property type="component" value="Unassembled WGS sequence"/>
</dbReference>
<comment type="cofactor">
    <cofactor evidence="1">
        <name>chloride</name>
        <dbReference type="ChEBI" id="CHEBI:17996"/>
    </cofactor>
</comment>
<reference evidence="7 8" key="1">
    <citation type="submission" date="2023-05" db="EMBL/GenBank/DDBJ databases">
        <title>B98-5 Cell Line De Novo Hybrid Assembly: An Optical Mapping Approach.</title>
        <authorList>
            <person name="Kananen K."/>
            <person name="Auerbach J.A."/>
            <person name="Kautto E."/>
            <person name="Blachly J.S."/>
        </authorList>
    </citation>
    <scope>NUCLEOTIDE SEQUENCE [LARGE SCALE GENOMIC DNA]</scope>
    <source>
        <strain evidence="7">B95-8</strain>
        <tissue evidence="7">Cell line</tissue>
    </source>
</reference>
<gene>
    <name evidence="7" type="primary">ACE2_2</name>
    <name evidence="7" type="ORF">P7K49_038334</name>
</gene>
<evidence type="ECO:0000313" key="7">
    <source>
        <dbReference type="EMBL" id="KAK2083098.1"/>
    </source>
</evidence>
<protein>
    <submittedName>
        <fullName evidence="7">Metallothionein expression activator</fullName>
    </submittedName>
</protein>
<dbReference type="Pfam" id="PF01401">
    <property type="entry name" value="Peptidase_M2"/>
    <property type="match status" value="1"/>
</dbReference>
<keyword evidence="3" id="KW-0732">Signal</keyword>
<evidence type="ECO:0000256" key="3">
    <source>
        <dbReference type="ARBA" id="ARBA00022729"/>
    </source>
</evidence>
<keyword evidence="8" id="KW-1185">Reference proteome</keyword>
<comment type="similarity">
    <text evidence="2 6">Belongs to the peptidase M2 family.</text>
</comment>
<comment type="caution">
    <text evidence="7">The sequence shown here is derived from an EMBL/GenBank/DDBJ whole genome shotgun (WGS) entry which is preliminary data.</text>
</comment>
<dbReference type="PROSITE" id="PS52011">
    <property type="entry name" value="PEPTIDASE_M2"/>
    <property type="match status" value="1"/>
</dbReference>
<evidence type="ECO:0000256" key="2">
    <source>
        <dbReference type="ARBA" id="ARBA00008139"/>
    </source>
</evidence>
<evidence type="ECO:0000256" key="5">
    <source>
        <dbReference type="ARBA" id="ARBA00023180"/>
    </source>
</evidence>
<comment type="caution">
    <text evidence="6">Lacks conserved residue(s) required for the propagation of feature annotation.</text>
</comment>
<dbReference type="SUPFAM" id="SSF55486">
    <property type="entry name" value="Metalloproteases ('zincins'), catalytic domain"/>
    <property type="match status" value="1"/>
</dbReference>
<dbReference type="PANTHER" id="PTHR10514:SF24">
    <property type="entry name" value="ANGIOTENSIN-CONVERTING ENZYME 2"/>
    <property type="match status" value="1"/>
</dbReference>
<organism evidence="7 8">
    <name type="scientific">Saguinus oedipus</name>
    <name type="common">Cotton-top tamarin</name>
    <name type="synonym">Oedipomidas oedipus</name>
    <dbReference type="NCBI Taxonomy" id="9490"/>
    <lineage>
        <taxon>Eukaryota</taxon>
        <taxon>Metazoa</taxon>
        <taxon>Chordata</taxon>
        <taxon>Craniata</taxon>
        <taxon>Vertebrata</taxon>
        <taxon>Euteleostomi</taxon>
        <taxon>Mammalia</taxon>
        <taxon>Eutheria</taxon>
        <taxon>Euarchontoglires</taxon>
        <taxon>Primates</taxon>
        <taxon>Haplorrhini</taxon>
        <taxon>Platyrrhini</taxon>
        <taxon>Cebidae</taxon>
        <taxon>Callitrichinae</taxon>
        <taxon>Saguinus</taxon>
    </lineage>
</organism>
<dbReference type="InterPro" id="IPR001548">
    <property type="entry name" value="Peptidase_M2"/>
</dbReference>
<evidence type="ECO:0000256" key="1">
    <source>
        <dbReference type="ARBA" id="ARBA00001923"/>
    </source>
</evidence>